<dbReference type="SUPFAM" id="SSF49785">
    <property type="entry name" value="Galactose-binding domain-like"/>
    <property type="match status" value="1"/>
</dbReference>
<evidence type="ECO:0000256" key="1">
    <source>
        <dbReference type="SAM" id="MobiDB-lite"/>
    </source>
</evidence>
<feature type="compositionally biased region" description="Low complexity" evidence="1">
    <location>
        <begin position="281"/>
        <end position="295"/>
    </location>
</feature>
<reference evidence="2" key="3">
    <citation type="submission" date="2025-09" db="UniProtKB">
        <authorList>
            <consortium name="Ensembl"/>
        </authorList>
    </citation>
    <scope>IDENTIFICATION</scope>
</reference>
<dbReference type="OMA" id="LCPICAG"/>
<feature type="region of interest" description="Disordered" evidence="1">
    <location>
        <begin position="151"/>
        <end position="170"/>
    </location>
</feature>
<feature type="compositionally biased region" description="Basic residues" evidence="1">
    <location>
        <begin position="296"/>
        <end position="305"/>
    </location>
</feature>
<reference evidence="3" key="1">
    <citation type="submission" date="2019-10" db="EMBL/GenBank/DDBJ databases">
        <title>Corvus moneduloides (New Caledonian crow) genome, bCorMon1, primary haplotype.</title>
        <authorList>
            <person name="Rutz C."/>
            <person name="Fungtammasan C."/>
            <person name="Mountcastle J."/>
            <person name="Formenti G."/>
            <person name="Chow W."/>
            <person name="Howe K."/>
            <person name="Steele M.P."/>
            <person name="Fernandes J."/>
            <person name="Gilbert M.T.P."/>
            <person name="Fedrigo O."/>
            <person name="Jarvis E.D."/>
            <person name="Gemmell N."/>
        </authorList>
    </citation>
    <scope>NUCLEOTIDE SEQUENCE [LARGE SCALE GENOMIC DNA]</scope>
</reference>
<dbReference type="OrthoDB" id="25840at2759"/>
<dbReference type="PANTHER" id="PTHR11370:SF4">
    <property type="entry name" value="DNA-REPAIR PROTEIN XRCC1 N-TERMINAL DOMAIN-CONTAINING PROTEIN"/>
    <property type="match status" value="1"/>
</dbReference>
<dbReference type="InterPro" id="IPR008979">
    <property type="entry name" value="Galactose-bd-like_sf"/>
</dbReference>
<dbReference type="GO" id="GO:0006284">
    <property type="term" value="P:base-excision repair"/>
    <property type="evidence" value="ECO:0007669"/>
    <property type="project" value="TreeGrafter"/>
</dbReference>
<organism evidence="2 3">
    <name type="scientific">Corvus moneduloides</name>
    <name type="common">New Caledonian crow</name>
    <dbReference type="NCBI Taxonomy" id="1196302"/>
    <lineage>
        <taxon>Eukaryota</taxon>
        <taxon>Metazoa</taxon>
        <taxon>Chordata</taxon>
        <taxon>Craniata</taxon>
        <taxon>Vertebrata</taxon>
        <taxon>Euteleostomi</taxon>
        <taxon>Archelosauria</taxon>
        <taxon>Archosauria</taxon>
        <taxon>Dinosauria</taxon>
        <taxon>Saurischia</taxon>
        <taxon>Theropoda</taxon>
        <taxon>Coelurosauria</taxon>
        <taxon>Aves</taxon>
        <taxon>Neognathae</taxon>
        <taxon>Neoaves</taxon>
        <taxon>Telluraves</taxon>
        <taxon>Australaves</taxon>
        <taxon>Passeriformes</taxon>
        <taxon>Corvoidea</taxon>
        <taxon>Corvidae</taxon>
        <taxon>Corvus</taxon>
    </lineage>
</organism>
<dbReference type="Proteomes" id="UP000694553">
    <property type="component" value="Unassembled WGS sequence"/>
</dbReference>
<gene>
    <name evidence="2" type="primary">XNDC1N</name>
</gene>
<dbReference type="FunFam" id="2.60.120.260:FF:000025">
    <property type="entry name" value="DNA repair protein XRCC1 isoform X1"/>
    <property type="match status" value="1"/>
</dbReference>
<feature type="compositionally biased region" description="Basic and acidic residues" evidence="1">
    <location>
        <begin position="306"/>
        <end position="317"/>
    </location>
</feature>
<feature type="region of interest" description="Disordered" evidence="1">
    <location>
        <begin position="235"/>
        <end position="325"/>
    </location>
</feature>
<sequence>MAPVKISYVVSFSSQDPKYPAENLLSEDGVRPWLGCPKEHSRQLSVELQLERASPIGYIDVGNYGSAFLQIEVGRSSWPCDQPYLTLVPTVTLMTPADSKQDQNRCGVRMFKEADFLELTVGQKWDRVRLTCSQPFSPCSRFGLSFIRLRTPQEQEPEPPRPSLDAEDAELSDRPWCSSPAFHRTSFPEPCLRSREEEQLRSRLWKLEAAAWSPAHLSRSARMVLLAARNQGLRPRAGTSTLGSHPESMAKDVGGPAVPGSALDVSAAPPSTCRQPDRHCAPSPVGRAPAAASRPPRVRGRARARSPRERHIGRNDRGQASSDGETGVCPICSGYFLLDLLPTHASQCGEDPTTAWPFLSSDAWVSCPICQLPFGMAEVEQHASNCGEIPRALSSPQCLQ</sequence>
<evidence type="ECO:0000313" key="2">
    <source>
        <dbReference type="Ensembl" id="ENSCMUP00000011667.1"/>
    </source>
</evidence>
<dbReference type="Ensembl" id="ENSCMUT00000012563.2">
    <property type="protein sequence ID" value="ENSCMUP00000011667.1"/>
    <property type="gene ID" value="ENSCMUG00000007407.2"/>
</dbReference>
<proteinExistence type="predicted"/>
<dbReference type="InterPro" id="IPR002706">
    <property type="entry name" value="Xrcc1_N"/>
</dbReference>
<name>A0A8C3DT86_CORMO</name>
<dbReference type="PANTHER" id="PTHR11370">
    <property type="entry name" value="DNA-REPAIR PROTEIN XRCC1"/>
    <property type="match status" value="1"/>
</dbReference>
<dbReference type="AlphaFoldDB" id="A0A8C3DT86"/>
<dbReference type="GO" id="GO:0000012">
    <property type="term" value="P:single strand break repair"/>
    <property type="evidence" value="ECO:0007669"/>
    <property type="project" value="InterPro"/>
</dbReference>
<dbReference type="Pfam" id="PF01834">
    <property type="entry name" value="XRCC1_N"/>
    <property type="match status" value="1"/>
</dbReference>
<dbReference type="GO" id="GO:0003684">
    <property type="term" value="F:damaged DNA binding"/>
    <property type="evidence" value="ECO:0007669"/>
    <property type="project" value="InterPro"/>
</dbReference>
<protein>
    <submittedName>
        <fullName evidence="2">XRCC1 N-terminal domain containing 1, N-terminal like</fullName>
    </submittedName>
</protein>
<keyword evidence="3" id="KW-1185">Reference proteome</keyword>
<dbReference type="Gene3D" id="2.60.120.260">
    <property type="entry name" value="Galactose-binding domain-like"/>
    <property type="match status" value="1"/>
</dbReference>
<accession>A0A8C3DT86</accession>
<evidence type="ECO:0000313" key="3">
    <source>
        <dbReference type="Proteomes" id="UP000694553"/>
    </source>
</evidence>
<reference evidence="2" key="2">
    <citation type="submission" date="2025-08" db="UniProtKB">
        <authorList>
            <consortium name="Ensembl"/>
        </authorList>
    </citation>
    <scope>IDENTIFICATION</scope>
</reference>
<dbReference type="GO" id="GO:0005634">
    <property type="term" value="C:nucleus"/>
    <property type="evidence" value="ECO:0007669"/>
    <property type="project" value="InterPro"/>
</dbReference>